<feature type="compositionally biased region" description="Low complexity" evidence="1">
    <location>
        <begin position="109"/>
        <end position="121"/>
    </location>
</feature>
<feature type="region of interest" description="Disordered" evidence="1">
    <location>
        <begin position="14"/>
        <end position="121"/>
    </location>
</feature>
<proteinExistence type="predicted"/>
<accession>A0ABN9WG89</accession>
<feature type="non-terminal residue" evidence="2">
    <location>
        <position position="1"/>
    </location>
</feature>
<feature type="compositionally biased region" description="Low complexity" evidence="1">
    <location>
        <begin position="46"/>
        <end position="77"/>
    </location>
</feature>
<comment type="caution">
    <text evidence="2">The sequence shown here is derived from an EMBL/GenBank/DDBJ whole genome shotgun (WGS) entry which is preliminary data.</text>
</comment>
<evidence type="ECO:0000313" key="3">
    <source>
        <dbReference type="Proteomes" id="UP001189429"/>
    </source>
</evidence>
<organism evidence="2 3">
    <name type="scientific">Prorocentrum cordatum</name>
    <dbReference type="NCBI Taxonomy" id="2364126"/>
    <lineage>
        <taxon>Eukaryota</taxon>
        <taxon>Sar</taxon>
        <taxon>Alveolata</taxon>
        <taxon>Dinophyceae</taxon>
        <taxon>Prorocentrales</taxon>
        <taxon>Prorocentraceae</taxon>
        <taxon>Prorocentrum</taxon>
    </lineage>
</organism>
<name>A0ABN9WG89_9DINO</name>
<reference evidence="2" key="1">
    <citation type="submission" date="2023-10" db="EMBL/GenBank/DDBJ databases">
        <authorList>
            <person name="Chen Y."/>
            <person name="Shah S."/>
            <person name="Dougan E. K."/>
            <person name="Thang M."/>
            <person name="Chan C."/>
        </authorList>
    </citation>
    <scope>NUCLEOTIDE SEQUENCE [LARGE SCALE GENOMIC DNA]</scope>
</reference>
<evidence type="ECO:0000256" key="1">
    <source>
        <dbReference type="SAM" id="MobiDB-lite"/>
    </source>
</evidence>
<gene>
    <name evidence="2" type="ORF">PCOR1329_LOCUS67072</name>
</gene>
<keyword evidence="3" id="KW-1185">Reference proteome</keyword>
<evidence type="ECO:0000313" key="2">
    <source>
        <dbReference type="EMBL" id="CAK0885456.1"/>
    </source>
</evidence>
<feature type="compositionally biased region" description="Low complexity" evidence="1">
    <location>
        <begin position="14"/>
        <end position="31"/>
    </location>
</feature>
<dbReference type="Proteomes" id="UP001189429">
    <property type="component" value="Unassembled WGS sequence"/>
</dbReference>
<dbReference type="EMBL" id="CAUYUJ010018672">
    <property type="protein sequence ID" value="CAK0885456.1"/>
    <property type="molecule type" value="Genomic_DNA"/>
</dbReference>
<feature type="non-terminal residue" evidence="2">
    <location>
        <position position="582"/>
    </location>
</feature>
<protein>
    <submittedName>
        <fullName evidence="2">Uncharacterized protein</fullName>
    </submittedName>
</protein>
<feature type="compositionally biased region" description="Basic and acidic residues" evidence="1">
    <location>
        <begin position="32"/>
        <end position="44"/>
    </location>
</feature>
<feature type="region of interest" description="Disordered" evidence="1">
    <location>
        <begin position="163"/>
        <end position="221"/>
    </location>
</feature>
<sequence>VFGCILLGCPAPASRPPAGAMASAARSAAGKKAAETRRQNKLLREAASGGQQQGALRSLLGGASAAPSAARGSSGRPEAPPPAAQVAHSLGPQAANAAEARPEGRRKAPAAPATVAPPQQAAVETGAMVVAERGGPRFAFEDFGAARSVGHRVGRNGVLGAHSEADESASESDVFGAGQAGTPGKRAADADTWLAEGSADDGTEARGQHAPAPKRSKPCGTGVDDIMRWSAQKAPCANSAAKSQKAEGKAAEEGAALDRRATKLLEERFRDFGKADEIRGLTDEDGALLWDAAKAIRGAAARVQDHQVRELRKRFAPAGTAERDLRIRFPEDAWGGPGSLGLAGVSFGSVAPFIPYEVTGGTLGVRLGVVGGRGLARGRIRSCLSAPRGSQDEVPKELLAAIRLSKDPSCDKRSNGDFVAYMSECEGLNQKELVVCLRDVAGNNPLVQPARQEYIAALMECIVRRRLDERFPREVALLKTVWGDCLQEKSPEKVLPACVRLLNSSHLRRSLFHDVAKKGAEGWLKQLMMGVLSGITPPIAQKKMNAADQKVKAEMDRLQVHVLLRGKRPVVVVHRRVDVKCT</sequence>